<dbReference type="InterPro" id="IPR006059">
    <property type="entry name" value="SBP"/>
</dbReference>
<proteinExistence type="predicted"/>
<name>C6LJA7_9FIRM</name>
<dbReference type="eggNOG" id="COG1653">
    <property type="taxonomic scope" value="Bacteria"/>
</dbReference>
<comment type="caution">
    <text evidence="2">The sequence shown here is derived from an EMBL/GenBank/DDBJ whole genome shotgun (WGS) entry which is preliminary data.</text>
</comment>
<dbReference type="STRING" id="168384.SAMN05660368_03213"/>
<feature type="domain" description="DUF3502" evidence="1">
    <location>
        <begin position="471"/>
        <end position="542"/>
    </location>
</feature>
<gene>
    <name evidence="2" type="ORF">BRYFOR_08742</name>
</gene>
<keyword evidence="3" id="KW-1185">Reference proteome</keyword>
<protein>
    <submittedName>
        <fullName evidence="2">ABC transporter, solute-binding protein</fullName>
    </submittedName>
</protein>
<dbReference type="Gene3D" id="3.40.190.10">
    <property type="entry name" value="Periplasmic binding protein-like II"/>
    <property type="match status" value="1"/>
</dbReference>
<dbReference type="Pfam" id="PF01547">
    <property type="entry name" value="SBP_bac_1"/>
    <property type="match status" value="1"/>
</dbReference>
<dbReference type="SUPFAM" id="SSF53850">
    <property type="entry name" value="Periplasmic binding protein-like II"/>
    <property type="match status" value="1"/>
</dbReference>
<dbReference type="PANTHER" id="PTHR43649">
    <property type="entry name" value="ARABINOSE-BINDING PROTEIN-RELATED"/>
    <property type="match status" value="1"/>
</dbReference>
<accession>C6LJA7</accession>
<evidence type="ECO:0000313" key="2">
    <source>
        <dbReference type="EMBL" id="EET59221.1"/>
    </source>
</evidence>
<organism evidence="2 3">
    <name type="scientific">Marvinbryantia formatexigens DSM 14469</name>
    <dbReference type="NCBI Taxonomy" id="478749"/>
    <lineage>
        <taxon>Bacteria</taxon>
        <taxon>Bacillati</taxon>
        <taxon>Bacillota</taxon>
        <taxon>Clostridia</taxon>
        <taxon>Lachnospirales</taxon>
        <taxon>Lachnospiraceae</taxon>
        <taxon>Marvinbryantia</taxon>
    </lineage>
</organism>
<sequence length="545" mass="62414">MQQKIYIICKSREGGIMTTKIWKRTAVSALAAVMAVSMAPCRSEAKETSGEKTELTFWLTNEGENYEKVFDEFEKRAGEDMGIDIKVNWTTKHVEEMPLKLMNQEACDLTFDAYWVNLASNISNGLYADLSEYFDNDEYPGLKKAFTPEILETMVSDDGAIYAIPFFEQYADMRCIFYREDWREQLGCEPVTSEETFHAYLQAVNENKDSLGIESAMGLKDRGYFYYLSDWYTAVENNIVEVDNTGVTANLNFRALLSDDGKTVEDVSIFGDPDERFADYPEGYQENFMTKRFLKIADEYGDFGNADSATVTNSEEKFYVGKYGAIEGNLDGYNNIATNLKQNAPDSELGVWFYEDQINNKEATFTNQALSANYVAVPYYSENIDATMEFLDWIFQSQENHDLFCYGIEGEDWEDAGDKTMEDLTPNNKYVFPGYELCWNPEYTRVNVTWPEEMREYKAYATDKENFELNPISGFVFDPNVSTEVKIAYAALKQTGGDYRAQLQSGLFGADTQAKIDEFYEKAKNDIEIVRAEVEKQLQEFLDGK</sequence>
<dbReference type="Pfam" id="PF12010">
    <property type="entry name" value="DUF3502"/>
    <property type="match status" value="1"/>
</dbReference>
<dbReference type="InterPro" id="IPR050490">
    <property type="entry name" value="Bact_solute-bd_prot1"/>
</dbReference>
<dbReference type="EMBL" id="ACCL02000020">
    <property type="protein sequence ID" value="EET59221.1"/>
    <property type="molecule type" value="Genomic_DNA"/>
</dbReference>
<evidence type="ECO:0000259" key="1">
    <source>
        <dbReference type="Pfam" id="PF12010"/>
    </source>
</evidence>
<dbReference type="AlphaFoldDB" id="C6LJA7"/>
<dbReference type="InterPro" id="IPR022627">
    <property type="entry name" value="DUF3502"/>
</dbReference>
<reference evidence="2" key="1">
    <citation type="submission" date="2009-07" db="EMBL/GenBank/DDBJ databases">
        <authorList>
            <person name="Weinstock G."/>
            <person name="Sodergren E."/>
            <person name="Clifton S."/>
            <person name="Fulton L."/>
            <person name="Fulton B."/>
            <person name="Courtney L."/>
            <person name="Fronick C."/>
            <person name="Harrison M."/>
            <person name="Strong C."/>
            <person name="Farmer C."/>
            <person name="Delahaunty K."/>
            <person name="Markovic C."/>
            <person name="Hall O."/>
            <person name="Minx P."/>
            <person name="Tomlinson C."/>
            <person name="Mitreva M."/>
            <person name="Nelson J."/>
            <person name="Hou S."/>
            <person name="Wollam A."/>
            <person name="Pepin K.H."/>
            <person name="Johnson M."/>
            <person name="Bhonagiri V."/>
            <person name="Nash W.E."/>
            <person name="Warren W."/>
            <person name="Chinwalla A."/>
            <person name="Mardis E.R."/>
            <person name="Wilson R.K."/>
        </authorList>
    </citation>
    <scope>NUCLEOTIDE SEQUENCE [LARGE SCALE GENOMIC DNA]</scope>
    <source>
        <strain evidence="2">DSM 14469</strain>
    </source>
</reference>
<evidence type="ECO:0000313" key="3">
    <source>
        <dbReference type="Proteomes" id="UP000005561"/>
    </source>
</evidence>
<dbReference type="Proteomes" id="UP000005561">
    <property type="component" value="Unassembled WGS sequence"/>
</dbReference>